<evidence type="ECO:0000313" key="2">
    <source>
        <dbReference type="Proteomes" id="UP000831536"/>
    </source>
</evidence>
<proteinExistence type="predicted"/>
<protein>
    <submittedName>
        <fullName evidence="1">Uncharacterized protein</fullName>
    </submittedName>
</protein>
<sequence length="35" mass="3752">MAVKIMWAGMSCPGLWSLNYGSISELLNHEPTGAS</sequence>
<dbReference type="EMBL" id="ON169972">
    <property type="protein sequence ID" value="UPW35807.1"/>
    <property type="molecule type" value="Genomic_DNA"/>
</dbReference>
<name>A0AAE9KSQ0_9CAUD</name>
<reference evidence="1" key="1">
    <citation type="journal article" date="2022" name="J. Appl. Microbiol.">
        <title>Bacteriophage-Antibiotic Combinations Against Multidrug-Resistant Pseudomonas aeruginosa.</title>
        <authorList>
            <person name="Holger D."/>
            <person name="Lev K.L."/>
            <person name="Kebriaei R."/>
            <person name="Morrisette T."/>
            <person name="Shah R."/>
            <person name="Alexander J."/>
            <person name="Lehman S.M."/>
            <person name="Rybak M.J."/>
        </authorList>
    </citation>
    <scope>NUCLEOTIDE SEQUENCE</scope>
</reference>
<evidence type="ECO:0000313" key="1">
    <source>
        <dbReference type="EMBL" id="UPW35807.1"/>
    </source>
</evidence>
<dbReference type="Proteomes" id="UP000831536">
    <property type="component" value="Segment"/>
</dbReference>
<accession>A0AAE9KSQ0</accession>
<keyword evidence="2" id="KW-1185">Reference proteome</keyword>
<gene>
    <name evidence="1" type="ORF">EM_005</name>
</gene>
<organism evidence="1 2">
    <name type="scientific">Pseudomonas phage EM</name>
    <dbReference type="NCBI Taxonomy" id="2936914"/>
    <lineage>
        <taxon>Viruses</taxon>
        <taxon>Duplodnaviria</taxon>
        <taxon>Heunggongvirae</taxon>
        <taxon>Uroviricota</taxon>
        <taxon>Caudoviricetes</taxon>
        <taxon>Vandenendeviridae</taxon>
        <taxon>Skurskavirinae</taxon>
        <taxon>Baldwinvirus</taxon>
        <taxon>Baldwinvirus EM</taxon>
    </lineage>
</organism>